<comment type="similarity">
    <text evidence="1 5">Belongs to the short-chain dehydrogenases/reductases (SDR) family.</text>
</comment>
<dbReference type="Proteomes" id="UP000299102">
    <property type="component" value="Unassembled WGS sequence"/>
</dbReference>
<dbReference type="InterPro" id="IPR002347">
    <property type="entry name" value="SDR_fam"/>
</dbReference>
<dbReference type="PRINTS" id="PR00081">
    <property type="entry name" value="GDHRDH"/>
</dbReference>
<dbReference type="InterPro" id="IPR020904">
    <property type="entry name" value="Sc_DH/Rdtase_CS"/>
</dbReference>
<keyword evidence="7" id="KW-1185">Reference proteome</keyword>
<dbReference type="CDD" id="cd05324">
    <property type="entry name" value="carb_red_PTCR-like_SDR_c"/>
    <property type="match status" value="1"/>
</dbReference>
<dbReference type="PRINTS" id="PR00080">
    <property type="entry name" value="SDRFAMILY"/>
</dbReference>
<dbReference type="PANTHER" id="PTHR43963:SF4">
    <property type="entry name" value="CARBONYL REDUCTASE (NADPH)"/>
    <property type="match status" value="1"/>
</dbReference>
<sequence length="277" mass="30452">MPKVAVVTGANKGIGFAIVRGLCRRFKGIVYLTARDVERGKQAVSNLEEEGLKPNFYQLDITDPFSVEKFRDYVKDKYGGIDILVNNAAIAFKCDSKESVAVQAEQTLFVNYFSLVATCDILFPILRNGARVVNVSSSAGHLSNIPSEELRNKFKDPNLTIEGLSKLLQKYINDAKKGNQVAEWGLSSYSVSKVGVTALTKIQQKLVDDRDIKVNAVHPGYVDTDMSSHKGPLSIDEGAVAPLFLALDAPETVRGEYVWFDKRIVSWDGKMPGTGIC</sequence>
<evidence type="ECO:0000256" key="2">
    <source>
        <dbReference type="ARBA" id="ARBA00022857"/>
    </source>
</evidence>
<protein>
    <recommendedName>
        <fullName evidence="4">carbonyl reductase (NADPH)</fullName>
        <ecNumber evidence="4">1.1.1.184</ecNumber>
    </recommendedName>
</protein>
<dbReference type="AlphaFoldDB" id="A0A4C1UYH7"/>
<reference evidence="6 7" key="1">
    <citation type="journal article" date="2019" name="Commun. Biol.">
        <title>The bagworm genome reveals a unique fibroin gene that provides high tensile strength.</title>
        <authorList>
            <person name="Kono N."/>
            <person name="Nakamura H."/>
            <person name="Ohtoshi R."/>
            <person name="Tomita M."/>
            <person name="Numata K."/>
            <person name="Arakawa K."/>
        </authorList>
    </citation>
    <scope>NUCLEOTIDE SEQUENCE [LARGE SCALE GENOMIC DNA]</scope>
</reference>
<dbReference type="EC" id="1.1.1.184" evidence="4"/>
<evidence type="ECO:0000313" key="6">
    <source>
        <dbReference type="EMBL" id="GBP31076.1"/>
    </source>
</evidence>
<dbReference type="InterPro" id="IPR036291">
    <property type="entry name" value="NAD(P)-bd_dom_sf"/>
</dbReference>
<accession>A0A4C1UYH7</accession>
<dbReference type="GO" id="GO:0004090">
    <property type="term" value="F:carbonyl reductase (NADPH) activity"/>
    <property type="evidence" value="ECO:0007669"/>
    <property type="project" value="UniProtKB-EC"/>
</dbReference>
<keyword evidence="3" id="KW-0560">Oxidoreductase</keyword>
<name>A0A4C1UYH7_EUMVA</name>
<evidence type="ECO:0000256" key="4">
    <source>
        <dbReference type="ARBA" id="ARBA00026118"/>
    </source>
</evidence>
<evidence type="ECO:0000256" key="5">
    <source>
        <dbReference type="RuleBase" id="RU000363"/>
    </source>
</evidence>
<evidence type="ECO:0000313" key="7">
    <source>
        <dbReference type="Proteomes" id="UP000299102"/>
    </source>
</evidence>
<dbReference type="SUPFAM" id="SSF51735">
    <property type="entry name" value="NAD(P)-binding Rossmann-fold domains"/>
    <property type="match status" value="1"/>
</dbReference>
<keyword evidence="2" id="KW-0521">NADP</keyword>
<dbReference type="Pfam" id="PF00106">
    <property type="entry name" value="adh_short"/>
    <property type="match status" value="2"/>
</dbReference>
<organism evidence="6 7">
    <name type="scientific">Eumeta variegata</name>
    <name type="common">Bagworm moth</name>
    <name type="synonym">Eumeta japonica</name>
    <dbReference type="NCBI Taxonomy" id="151549"/>
    <lineage>
        <taxon>Eukaryota</taxon>
        <taxon>Metazoa</taxon>
        <taxon>Ecdysozoa</taxon>
        <taxon>Arthropoda</taxon>
        <taxon>Hexapoda</taxon>
        <taxon>Insecta</taxon>
        <taxon>Pterygota</taxon>
        <taxon>Neoptera</taxon>
        <taxon>Endopterygota</taxon>
        <taxon>Lepidoptera</taxon>
        <taxon>Glossata</taxon>
        <taxon>Ditrysia</taxon>
        <taxon>Tineoidea</taxon>
        <taxon>Psychidae</taxon>
        <taxon>Oiketicinae</taxon>
        <taxon>Eumeta</taxon>
    </lineage>
</organism>
<gene>
    <name evidence="6" type="primary">Cbr3</name>
    <name evidence="6" type="ORF">EVAR_77371_1</name>
</gene>
<comment type="caution">
    <text evidence="6">The sequence shown here is derived from an EMBL/GenBank/DDBJ whole genome shotgun (WGS) entry which is preliminary data.</text>
</comment>
<evidence type="ECO:0000256" key="1">
    <source>
        <dbReference type="ARBA" id="ARBA00006484"/>
    </source>
</evidence>
<dbReference type="OrthoDB" id="7289984at2759"/>
<dbReference type="PROSITE" id="PS00061">
    <property type="entry name" value="ADH_SHORT"/>
    <property type="match status" value="1"/>
</dbReference>
<dbReference type="STRING" id="151549.A0A4C1UYH7"/>
<dbReference type="PANTHER" id="PTHR43963">
    <property type="entry name" value="CARBONYL REDUCTASE 1-RELATED"/>
    <property type="match status" value="1"/>
</dbReference>
<evidence type="ECO:0000256" key="3">
    <source>
        <dbReference type="ARBA" id="ARBA00023002"/>
    </source>
</evidence>
<dbReference type="EMBL" id="BGZK01000241">
    <property type="protein sequence ID" value="GBP31076.1"/>
    <property type="molecule type" value="Genomic_DNA"/>
</dbReference>
<dbReference type="InterPro" id="IPR045313">
    <property type="entry name" value="CBR1-like"/>
</dbReference>
<dbReference type="Gene3D" id="3.40.50.720">
    <property type="entry name" value="NAD(P)-binding Rossmann-like Domain"/>
    <property type="match status" value="1"/>
</dbReference>
<proteinExistence type="inferred from homology"/>